<comment type="caution">
    <text evidence="10">The sequence shown here is derived from an EMBL/GenBank/DDBJ whole genome shotgun (WGS) entry which is preliminary data.</text>
</comment>
<dbReference type="Pfam" id="PF01641">
    <property type="entry name" value="SelR"/>
    <property type="match status" value="1"/>
</dbReference>
<proteinExistence type="inferred from homology"/>
<dbReference type="EMBL" id="JAAFGS010000001">
    <property type="protein sequence ID" value="NGZ74307.1"/>
    <property type="molecule type" value="Genomic_DNA"/>
</dbReference>
<dbReference type="InterPro" id="IPR011057">
    <property type="entry name" value="Mss4-like_sf"/>
</dbReference>
<dbReference type="Proteomes" id="UP000800303">
    <property type="component" value="Unassembled WGS sequence"/>
</dbReference>
<dbReference type="Gene3D" id="3.30.1060.10">
    <property type="entry name" value="Peptide methionine sulphoxide reductase MsrA"/>
    <property type="match status" value="1"/>
</dbReference>
<accession>A0ABX0F8G3</accession>
<evidence type="ECO:0000256" key="2">
    <source>
        <dbReference type="ARBA" id="ARBA00023002"/>
    </source>
</evidence>
<dbReference type="SUPFAM" id="SSF55068">
    <property type="entry name" value="Peptide methionine sulfoxide reductase"/>
    <property type="match status" value="1"/>
</dbReference>
<dbReference type="InterPro" id="IPR002569">
    <property type="entry name" value="Met_Sox_Rdtase_MsrA_dom"/>
</dbReference>
<sequence length="357" mass="40092">MKIGRRLLGRFGGKRGSSDKPPVSISKPDADVLGGSVFDWAGNASDKRPSDSLRPPSFERATFAGGCFWCMVAPFDELPGIVQIVSGYTGGHTENPTYEEVGSETTGHAEAVEITFDPAVFPYSRLLRLFWQQIDPTDADGQFQDRGASYRTAIFVHNEEQRREAEASKKALQKSGRFKGKIVTEIADAGPFYPAEEEHQDYYKHRFGHYRLYRQHSGRDAFISGHWNTDSDRERLRERLTATEYGVMVRGDMEPPYDNAYWNETRSGLYVDRLSGDPLFDSAHKYDAGDGWPAFSRTADSHLVRREANLSGGEVRTALVSRLTGLKLGYLLYDGPGESRLHYRVNSAALRFVPSEE</sequence>
<comment type="function">
    <text evidence="7">Has an important function as a repair enzyme for proteins that have been inactivated by oxidation. Catalyzes the reversible oxidation-reduction of methionine sulfoxide in proteins to methionine.</text>
</comment>
<evidence type="ECO:0000256" key="1">
    <source>
        <dbReference type="ARBA" id="ARBA00005591"/>
    </source>
</evidence>
<dbReference type="PROSITE" id="PS51790">
    <property type="entry name" value="MSRB"/>
    <property type="match status" value="1"/>
</dbReference>
<dbReference type="PANTHER" id="PTHR43774:SF1">
    <property type="entry name" value="PEPTIDE METHIONINE SULFOXIDE REDUCTASE MSRA 2"/>
    <property type="match status" value="1"/>
</dbReference>
<comment type="catalytic activity">
    <reaction evidence="5">
        <text>L-methionyl-[protein] + [thioredoxin]-disulfide + H2O = L-methionyl-(R)-S-oxide-[protein] + [thioredoxin]-dithiol</text>
        <dbReference type="Rhea" id="RHEA:24164"/>
        <dbReference type="Rhea" id="RHEA-COMP:10698"/>
        <dbReference type="Rhea" id="RHEA-COMP:10700"/>
        <dbReference type="Rhea" id="RHEA-COMP:12313"/>
        <dbReference type="Rhea" id="RHEA-COMP:12314"/>
        <dbReference type="ChEBI" id="CHEBI:15377"/>
        <dbReference type="ChEBI" id="CHEBI:16044"/>
        <dbReference type="ChEBI" id="CHEBI:29950"/>
        <dbReference type="ChEBI" id="CHEBI:45764"/>
        <dbReference type="ChEBI" id="CHEBI:50058"/>
        <dbReference type="EC" id="1.8.4.12"/>
    </reaction>
</comment>
<evidence type="ECO:0000256" key="7">
    <source>
        <dbReference type="HAMAP-Rule" id="MF_01401"/>
    </source>
</evidence>
<dbReference type="InterPro" id="IPR036509">
    <property type="entry name" value="Met_Sox_Rdtase_MsrA_sf"/>
</dbReference>
<comment type="similarity">
    <text evidence="1 7">Belongs to the MsrA Met sulfoxide reductase family.</text>
</comment>
<dbReference type="InterPro" id="IPR002579">
    <property type="entry name" value="Met_Sox_Rdtase_MsrB_dom"/>
</dbReference>
<comment type="catalytic activity">
    <reaction evidence="4 7">
        <text>L-methionyl-[protein] + [thioredoxin]-disulfide + H2O = L-methionyl-(S)-S-oxide-[protein] + [thioredoxin]-dithiol</text>
        <dbReference type="Rhea" id="RHEA:14217"/>
        <dbReference type="Rhea" id="RHEA-COMP:10698"/>
        <dbReference type="Rhea" id="RHEA-COMP:10700"/>
        <dbReference type="Rhea" id="RHEA-COMP:12313"/>
        <dbReference type="Rhea" id="RHEA-COMP:12315"/>
        <dbReference type="ChEBI" id="CHEBI:15377"/>
        <dbReference type="ChEBI" id="CHEBI:16044"/>
        <dbReference type="ChEBI" id="CHEBI:29950"/>
        <dbReference type="ChEBI" id="CHEBI:44120"/>
        <dbReference type="ChEBI" id="CHEBI:50058"/>
        <dbReference type="EC" id="1.8.4.11"/>
    </reaction>
</comment>
<dbReference type="GO" id="GO:0008113">
    <property type="term" value="F:peptide-methionine (S)-S-oxide reductase activity"/>
    <property type="evidence" value="ECO:0007669"/>
    <property type="project" value="UniProtKB-EC"/>
</dbReference>
<reference evidence="10 11" key="1">
    <citation type="submission" date="2020-01" db="EMBL/GenBank/DDBJ databases">
        <title>Polyphasic characterisation and genomic insights into a novel alkali tolerant bacterium VR-M41.</title>
        <authorList>
            <person name="Vemuluri V.R."/>
        </authorList>
    </citation>
    <scope>NUCLEOTIDE SEQUENCE [LARGE SCALE GENOMIC DNA]</scope>
    <source>
        <strain evidence="10 11">VR-M41</strain>
    </source>
</reference>
<evidence type="ECO:0000256" key="3">
    <source>
        <dbReference type="ARBA" id="ARBA00023268"/>
    </source>
</evidence>
<name>A0ABX0F8G3_9BACL</name>
<evidence type="ECO:0000256" key="5">
    <source>
        <dbReference type="ARBA" id="ARBA00048488"/>
    </source>
</evidence>
<dbReference type="PANTHER" id="PTHR43774">
    <property type="entry name" value="PEPTIDE METHIONINE SULFOXIDE REDUCTASE"/>
    <property type="match status" value="1"/>
</dbReference>
<dbReference type="NCBIfam" id="TIGR00401">
    <property type="entry name" value="msrA"/>
    <property type="match status" value="1"/>
</dbReference>
<evidence type="ECO:0000256" key="4">
    <source>
        <dbReference type="ARBA" id="ARBA00047806"/>
    </source>
</evidence>
<evidence type="ECO:0000259" key="9">
    <source>
        <dbReference type="PROSITE" id="PS51790"/>
    </source>
</evidence>
<organism evidence="10 11">
    <name type="scientific">Saccharibacillus alkalitolerans</name>
    <dbReference type="NCBI Taxonomy" id="2705290"/>
    <lineage>
        <taxon>Bacteria</taxon>
        <taxon>Bacillati</taxon>
        <taxon>Bacillota</taxon>
        <taxon>Bacilli</taxon>
        <taxon>Bacillales</taxon>
        <taxon>Paenibacillaceae</taxon>
        <taxon>Saccharibacillus</taxon>
    </lineage>
</organism>
<comment type="catalytic activity">
    <reaction evidence="6 7">
        <text>[thioredoxin]-disulfide + L-methionine + H2O = L-methionine (S)-S-oxide + [thioredoxin]-dithiol</text>
        <dbReference type="Rhea" id="RHEA:19993"/>
        <dbReference type="Rhea" id="RHEA-COMP:10698"/>
        <dbReference type="Rhea" id="RHEA-COMP:10700"/>
        <dbReference type="ChEBI" id="CHEBI:15377"/>
        <dbReference type="ChEBI" id="CHEBI:29950"/>
        <dbReference type="ChEBI" id="CHEBI:50058"/>
        <dbReference type="ChEBI" id="CHEBI:57844"/>
        <dbReference type="ChEBI" id="CHEBI:58772"/>
        <dbReference type="EC" id="1.8.4.11"/>
    </reaction>
</comment>
<feature type="domain" description="MsrB" evidence="9">
    <location>
        <begin position="233"/>
        <end position="355"/>
    </location>
</feature>
<feature type="active site" evidence="7">
    <location>
        <position position="67"/>
    </location>
</feature>
<dbReference type="HAMAP" id="MF_01401">
    <property type="entry name" value="MsrA"/>
    <property type="match status" value="1"/>
</dbReference>
<keyword evidence="11" id="KW-1185">Reference proteome</keyword>
<protein>
    <recommendedName>
        <fullName evidence="7">Peptide methionine sulfoxide reductase MsrA</fullName>
        <shortName evidence="7">Protein-methionine-S-oxide reductase</shortName>
        <ecNumber evidence="7">1.8.4.11</ecNumber>
    </recommendedName>
    <alternativeName>
        <fullName evidence="7">Peptide-methionine (S)-S-oxide reductase</fullName>
        <shortName evidence="7">Peptide Met(O) reductase</shortName>
    </alternativeName>
</protein>
<evidence type="ECO:0000256" key="6">
    <source>
        <dbReference type="ARBA" id="ARBA00048782"/>
    </source>
</evidence>
<gene>
    <name evidence="7 10" type="primary">msrA</name>
    <name evidence="10" type="ORF">GYN08_03180</name>
</gene>
<evidence type="ECO:0000313" key="10">
    <source>
        <dbReference type="EMBL" id="NGZ74307.1"/>
    </source>
</evidence>
<dbReference type="EC" id="1.8.4.11" evidence="7"/>
<evidence type="ECO:0000313" key="11">
    <source>
        <dbReference type="Proteomes" id="UP000800303"/>
    </source>
</evidence>
<keyword evidence="2 7" id="KW-0560">Oxidoreductase</keyword>
<dbReference type="Pfam" id="PF01625">
    <property type="entry name" value="PMSR"/>
    <property type="match status" value="1"/>
</dbReference>
<feature type="region of interest" description="Disordered" evidence="8">
    <location>
        <begin position="1"/>
        <end position="31"/>
    </location>
</feature>
<dbReference type="SUPFAM" id="SSF51316">
    <property type="entry name" value="Mss4-like"/>
    <property type="match status" value="1"/>
</dbReference>
<keyword evidence="3" id="KW-0511">Multifunctional enzyme</keyword>
<evidence type="ECO:0000256" key="8">
    <source>
        <dbReference type="SAM" id="MobiDB-lite"/>
    </source>
</evidence>
<dbReference type="Gene3D" id="2.170.150.20">
    <property type="entry name" value="Peptide methionine sulfoxide reductase"/>
    <property type="match status" value="1"/>
</dbReference>